<dbReference type="AlphaFoldDB" id="A0A7X5QSQ0"/>
<keyword evidence="4" id="KW-0812">Transmembrane</keyword>
<evidence type="ECO:0000256" key="2">
    <source>
        <dbReference type="ARBA" id="ARBA00023054"/>
    </source>
</evidence>
<evidence type="ECO:0000259" key="6">
    <source>
        <dbReference type="Pfam" id="PF25990"/>
    </source>
</evidence>
<evidence type="ECO:0000256" key="4">
    <source>
        <dbReference type="SAM" id="Phobius"/>
    </source>
</evidence>
<gene>
    <name evidence="7" type="ORF">HBF32_04520</name>
</gene>
<dbReference type="Gene3D" id="2.40.30.170">
    <property type="match status" value="1"/>
</dbReference>
<dbReference type="PANTHER" id="PTHR32347:SF29">
    <property type="entry name" value="UPF0194 MEMBRANE PROTEIN YBHG"/>
    <property type="match status" value="1"/>
</dbReference>
<organism evidence="7 8">
    <name type="scientific">Luteibacter yeojuensis</name>
    <dbReference type="NCBI Taxonomy" id="345309"/>
    <lineage>
        <taxon>Bacteria</taxon>
        <taxon>Pseudomonadati</taxon>
        <taxon>Pseudomonadota</taxon>
        <taxon>Gammaproteobacteria</taxon>
        <taxon>Lysobacterales</taxon>
        <taxon>Rhodanobacteraceae</taxon>
        <taxon>Luteibacter</taxon>
    </lineage>
</organism>
<dbReference type="Gene3D" id="1.10.287.470">
    <property type="entry name" value="Helix hairpin bin"/>
    <property type="match status" value="1"/>
</dbReference>
<dbReference type="EMBL" id="JAAQTL010000001">
    <property type="protein sequence ID" value="NID14728.1"/>
    <property type="molecule type" value="Genomic_DNA"/>
</dbReference>
<keyword evidence="4" id="KW-1133">Transmembrane helix</keyword>
<dbReference type="SUPFAM" id="SSF111369">
    <property type="entry name" value="HlyD-like secretion proteins"/>
    <property type="match status" value="2"/>
</dbReference>
<accession>A0A7X5QSQ0</accession>
<dbReference type="RefSeq" id="WP_166698423.1">
    <property type="nucleotide sequence ID" value="NZ_JAAQTL010000001.1"/>
</dbReference>
<dbReference type="PANTHER" id="PTHR32347">
    <property type="entry name" value="EFFLUX SYSTEM COMPONENT YKNX-RELATED"/>
    <property type="match status" value="1"/>
</dbReference>
<dbReference type="Gene3D" id="2.40.50.100">
    <property type="match status" value="1"/>
</dbReference>
<evidence type="ECO:0000256" key="3">
    <source>
        <dbReference type="SAM" id="Coils"/>
    </source>
</evidence>
<dbReference type="Pfam" id="PF25881">
    <property type="entry name" value="HH_YBHG"/>
    <property type="match status" value="1"/>
</dbReference>
<proteinExistence type="predicted"/>
<dbReference type="InterPro" id="IPR058636">
    <property type="entry name" value="Beta-barrel_YknX"/>
</dbReference>
<evidence type="ECO:0000313" key="8">
    <source>
        <dbReference type="Proteomes" id="UP000518878"/>
    </source>
</evidence>
<protein>
    <submittedName>
        <fullName evidence="7">HlyD family efflux transporter periplasmic adaptor subunit</fullName>
    </submittedName>
</protein>
<keyword evidence="2 3" id="KW-0175">Coiled coil</keyword>
<keyword evidence="4" id="KW-0472">Membrane</keyword>
<feature type="transmembrane region" description="Helical" evidence="4">
    <location>
        <begin position="7"/>
        <end position="27"/>
    </location>
</feature>
<sequence>MVKPKRPLFLGLIVLVLLLGLALWWLLRPSPDQPIVLHGNIDIRQVSLAFKVNERIAGMRVEEGDRVTRGQVLATLDTRTLKLRLAKAEAQVGVQDEVLRRLEAGNRPQEIAQTDANMRAAQADARMAHQTLERLRSISRDTGGRAVSREDLDQALAAATAADAKVDSLRKAHELSVAGPRKEDVDEARAQREAALAEAAVARQELADAELKAPIDAVVRSRLLEPGDMASPQRPVYALAVLHPKWVRAYVSEANLSRIKPGQAARVTTDSAPDRPIAGRIGYIASVSEFTPKNVETEDLRTSLVYEVRVNVDDPEDRLRLGMPATVRLPGTVAAKP</sequence>
<evidence type="ECO:0000313" key="7">
    <source>
        <dbReference type="EMBL" id="NID14728.1"/>
    </source>
</evidence>
<comment type="caution">
    <text evidence="7">The sequence shown here is derived from an EMBL/GenBank/DDBJ whole genome shotgun (WGS) entry which is preliminary data.</text>
</comment>
<feature type="domain" description="YbhG-like alpha-helical hairpin" evidence="5">
    <location>
        <begin position="76"/>
        <end position="205"/>
    </location>
</feature>
<dbReference type="Pfam" id="PF25990">
    <property type="entry name" value="Beta-barrel_YknX"/>
    <property type="match status" value="1"/>
</dbReference>
<dbReference type="InterPro" id="IPR050465">
    <property type="entry name" value="UPF0194_transport"/>
</dbReference>
<feature type="coiled-coil region" evidence="3">
    <location>
        <begin position="185"/>
        <end position="212"/>
    </location>
</feature>
<feature type="domain" description="YknX-like beta-barrel" evidence="6">
    <location>
        <begin position="247"/>
        <end position="327"/>
    </location>
</feature>
<evidence type="ECO:0000259" key="5">
    <source>
        <dbReference type="Pfam" id="PF25881"/>
    </source>
</evidence>
<evidence type="ECO:0000256" key="1">
    <source>
        <dbReference type="ARBA" id="ARBA00004196"/>
    </source>
</evidence>
<keyword evidence="8" id="KW-1185">Reference proteome</keyword>
<dbReference type="InterPro" id="IPR059052">
    <property type="entry name" value="HH_YbhG-like"/>
</dbReference>
<name>A0A7X5QSQ0_9GAMM</name>
<reference evidence="7 8" key="1">
    <citation type="journal article" date="2006" name="Int. J. Syst. Evol. Microbiol.">
        <title>Dyella yeojuensis sp. nov., isolated from greenhouse soil in Korea.</title>
        <authorList>
            <person name="Kim B.Y."/>
            <person name="Weon H.Y."/>
            <person name="Lee K.H."/>
            <person name="Seok S.J."/>
            <person name="Kwon S.W."/>
            <person name="Go S.J."/>
            <person name="Stackebrandt E."/>
        </authorList>
    </citation>
    <scope>NUCLEOTIDE SEQUENCE [LARGE SCALE GENOMIC DNA]</scope>
    <source>
        <strain evidence="7 8">DSM 17673</strain>
    </source>
</reference>
<dbReference type="Proteomes" id="UP000518878">
    <property type="component" value="Unassembled WGS sequence"/>
</dbReference>
<dbReference type="GO" id="GO:0042597">
    <property type="term" value="C:periplasmic space"/>
    <property type="evidence" value="ECO:0007669"/>
    <property type="project" value="UniProtKB-SubCell"/>
</dbReference>
<comment type="subcellular location">
    <subcellularLocation>
        <location evidence="1">Cell envelope</location>
    </subcellularLocation>
</comment>